<comment type="caution">
    <text evidence="2">The sequence shown here is derived from an EMBL/GenBank/DDBJ whole genome shotgun (WGS) entry which is preliminary data.</text>
</comment>
<dbReference type="EMBL" id="JAPMIV010000029">
    <property type="protein sequence ID" value="MDV6375553.1"/>
    <property type="molecule type" value="Genomic_DNA"/>
</dbReference>
<evidence type="ECO:0000313" key="3">
    <source>
        <dbReference type="Proteomes" id="UP001276150"/>
    </source>
</evidence>
<proteinExistence type="predicted"/>
<protein>
    <submittedName>
        <fullName evidence="2">Uncharacterized protein</fullName>
    </submittedName>
</protein>
<name>A0ABU4DT52_9DEIO</name>
<feature type="transmembrane region" description="Helical" evidence="1">
    <location>
        <begin position="42"/>
        <end position="63"/>
    </location>
</feature>
<evidence type="ECO:0000313" key="2">
    <source>
        <dbReference type="EMBL" id="MDV6375553.1"/>
    </source>
</evidence>
<evidence type="ECO:0000256" key="1">
    <source>
        <dbReference type="SAM" id="Phobius"/>
    </source>
</evidence>
<accession>A0ABU4DT52</accession>
<keyword evidence="1" id="KW-1133">Transmembrane helix</keyword>
<reference evidence="2 3" key="1">
    <citation type="submission" date="2022-11" db="EMBL/GenBank/DDBJ databases">
        <title>Deinococcus ZS9-10, Low Temperature and Draught-tolerating, UV-resistant Bacteria from Continental Antarctica.</title>
        <authorList>
            <person name="Cheng L."/>
        </authorList>
    </citation>
    <scope>NUCLEOTIDE SEQUENCE [LARGE SCALE GENOMIC DNA]</scope>
    <source>
        <strain evidence="2 3">ZS9-10</strain>
    </source>
</reference>
<keyword evidence="1" id="KW-0812">Transmembrane</keyword>
<organism evidence="2 3">
    <name type="scientific">Deinococcus arenicola</name>
    <dbReference type="NCBI Taxonomy" id="2994950"/>
    <lineage>
        <taxon>Bacteria</taxon>
        <taxon>Thermotogati</taxon>
        <taxon>Deinococcota</taxon>
        <taxon>Deinococci</taxon>
        <taxon>Deinococcales</taxon>
        <taxon>Deinococcaceae</taxon>
        <taxon>Deinococcus</taxon>
    </lineage>
</organism>
<sequence>MARLFLAALGVILLAIAALALVWLLGQMLSGLGVFVSGTAAVLWRLLGFLILAGGLGGLVYFLTSAWRPSVRVPAPPESVRPKNVRLKKPSTRVKVGKVKA</sequence>
<gene>
    <name evidence="2" type="ORF">ORD21_13215</name>
</gene>
<dbReference type="RefSeq" id="WP_317640895.1">
    <property type="nucleotide sequence ID" value="NZ_JAPMIV010000029.1"/>
</dbReference>
<dbReference type="Proteomes" id="UP001276150">
    <property type="component" value="Unassembled WGS sequence"/>
</dbReference>
<keyword evidence="1" id="KW-0472">Membrane</keyword>
<keyword evidence="3" id="KW-1185">Reference proteome</keyword>